<name>A0A919QMA8_9ACTN</name>
<evidence type="ECO:0000313" key="1">
    <source>
        <dbReference type="EMBL" id="GIH28752.1"/>
    </source>
</evidence>
<dbReference type="Proteomes" id="UP000640052">
    <property type="component" value="Unassembled WGS sequence"/>
</dbReference>
<proteinExistence type="predicted"/>
<protein>
    <submittedName>
        <fullName evidence="1">Uncharacterized protein</fullName>
    </submittedName>
</protein>
<sequence>MRGSAFVTTVLEIMATNIASSNPDRASRISRWVIWSGTSEPAAAKDCASEDTHTQFIEDKKVDISQP</sequence>
<reference evidence="1" key="1">
    <citation type="submission" date="2021-01" db="EMBL/GenBank/DDBJ databases">
        <title>Whole genome shotgun sequence of Acrocarpospora phusangensis NBRC 108782.</title>
        <authorList>
            <person name="Komaki H."/>
            <person name="Tamura T."/>
        </authorList>
    </citation>
    <scope>NUCLEOTIDE SEQUENCE</scope>
    <source>
        <strain evidence="1">NBRC 108782</strain>
    </source>
</reference>
<accession>A0A919QMA8</accession>
<evidence type="ECO:0000313" key="2">
    <source>
        <dbReference type="Proteomes" id="UP000640052"/>
    </source>
</evidence>
<gene>
    <name evidence="1" type="ORF">Aph01nite_70620</name>
</gene>
<keyword evidence="2" id="KW-1185">Reference proteome</keyword>
<dbReference type="EMBL" id="BOOA01000093">
    <property type="protein sequence ID" value="GIH28752.1"/>
    <property type="molecule type" value="Genomic_DNA"/>
</dbReference>
<dbReference type="AlphaFoldDB" id="A0A919QMA8"/>
<organism evidence="1 2">
    <name type="scientific">Acrocarpospora phusangensis</name>
    <dbReference type="NCBI Taxonomy" id="1070424"/>
    <lineage>
        <taxon>Bacteria</taxon>
        <taxon>Bacillati</taxon>
        <taxon>Actinomycetota</taxon>
        <taxon>Actinomycetes</taxon>
        <taxon>Streptosporangiales</taxon>
        <taxon>Streptosporangiaceae</taxon>
        <taxon>Acrocarpospora</taxon>
    </lineage>
</organism>
<comment type="caution">
    <text evidence="1">The sequence shown here is derived from an EMBL/GenBank/DDBJ whole genome shotgun (WGS) entry which is preliminary data.</text>
</comment>